<comment type="similarity">
    <text evidence="1">Belongs to the YciI family.</text>
</comment>
<proteinExistence type="inferred from homology"/>
<sequence length="113" mass="12304">MPPIYFPFEYLPGPNWIQGKPVMEQPLQGHVGYMLQLHAQGILAWGGAFTGGSFSAEAGGLNIIAANNLEDACRIMNADPAIRDGICVYKVRPWMPLLRAAFQAENYVPSPAS</sequence>
<evidence type="ECO:0000313" key="4">
    <source>
        <dbReference type="Proteomes" id="UP000004508"/>
    </source>
</evidence>
<accession>D6U8N7</accession>
<dbReference type="InterPro" id="IPR005545">
    <property type="entry name" value="YCII"/>
</dbReference>
<evidence type="ECO:0000259" key="2">
    <source>
        <dbReference type="Pfam" id="PF03795"/>
    </source>
</evidence>
<feature type="domain" description="YCII-related" evidence="2">
    <location>
        <begin position="26"/>
        <end position="94"/>
    </location>
</feature>
<gene>
    <name evidence="3" type="ORF">Krac_0075</name>
</gene>
<dbReference type="Proteomes" id="UP000004508">
    <property type="component" value="Unassembled WGS sequence"/>
</dbReference>
<dbReference type="InParanoid" id="D6U8N7"/>
<dbReference type="Pfam" id="PF03795">
    <property type="entry name" value="YCII"/>
    <property type="match status" value="1"/>
</dbReference>
<dbReference type="AlphaFoldDB" id="D6U8N7"/>
<comment type="caution">
    <text evidence="3">The sequence shown here is derived from an EMBL/GenBank/DDBJ whole genome shotgun (WGS) entry which is preliminary data.</text>
</comment>
<protein>
    <submittedName>
        <fullName evidence="3">YCII-related protein</fullName>
    </submittedName>
</protein>
<dbReference type="RefSeq" id="WP_007923549.1">
    <property type="nucleotide sequence ID" value="NZ_ADVG01000006.1"/>
</dbReference>
<keyword evidence="4" id="KW-1185">Reference proteome</keyword>
<dbReference type="EMBL" id="ADVG01000006">
    <property type="protein sequence ID" value="EFH79597.1"/>
    <property type="molecule type" value="Genomic_DNA"/>
</dbReference>
<organism evidence="3 4">
    <name type="scientific">Ktedonobacter racemifer DSM 44963</name>
    <dbReference type="NCBI Taxonomy" id="485913"/>
    <lineage>
        <taxon>Bacteria</taxon>
        <taxon>Bacillati</taxon>
        <taxon>Chloroflexota</taxon>
        <taxon>Ktedonobacteria</taxon>
        <taxon>Ktedonobacterales</taxon>
        <taxon>Ktedonobacteraceae</taxon>
        <taxon>Ktedonobacter</taxon>
    </lineage>
</organism>
<name>D6U8N7_KTERA</name>
<dbReference type="STRING" id="485913.Krac_0075"/>
<dbReference type="Gene3D" id="3.30.70.1060">
    <property type="entry name" value="Dimeric alpha+beta barrel"/>
    <property type="match status" value="1"/>
</dbReference>
<reference evidence="3 4" key="1">
    <citation type="journal article" date="2011" name="Stand. Genomic Sci.">
        <title>Non-contiguous finished genome sequence and contextual data of the filamentous soil bacterium Ktedonobacter racemifer type strain (SOSP1-21).</title>
        <authorList>
            <person name="Chang Y.J."/>
            <person name="Land M."/>
            <person name="Hauser L."/>
            <person name="Chertkov O."/>
            <person name="Del Rio T.G."/>
            <person name="Nolan M."/>
            <person name="Copeland A."/>
            <person name="Tice H."/>
            <person name="Cheng J.F."/>
            <person name="Lucas S."/>
            <person name="Han C."/>
            <person name="Goodwin L."/>
            <person name="Pitluck S."/>
            <person name="Ivanova N."/>
            <person name="Ovchinikova G."/>
            <person name="Pati A."/>
            <person name="Chen A."/>
            <person name="Palaniappan K."/>
            <person name="Mavromatis K."/>
            <person name="Liolios K."/>
            <person name="Brettin T."/>
            <person name="Fiebig A."/>
            <person name="Rohde M."/>
            <person name="Abt B."/>
            <person name="Goker M."/>
            <person name="Detter J.C."/>
            <person name="Woyke T."/>
            <person name="Bristow J."/>
            <person name="Eisen J.A."/>
            <person name="Markowitz V."/>
            <person name="Hugenholtz P."/>
            <person name="Kyrpides N.C."/>
            <person name="Klenk H.P."/>
            <person name="Lapidus A."/>
        </authorList>
    </citation>
    <scope>NUCLEOTIDE SEQUENCE [LARGE SCALE GENOMIC DNA]</scope>
    <source>
        <strain evidence="4">DSM 44963</strain>
    </source>
</reference>
<evidence type="ECO:0000256" key="1">
    <source>
        <dbReference type="ARBA" id="ARBA00007689"/>
    </source>
</evidence>
<dbReference type="SUPFAM" id="SSF54909">
    <property type="entry name" value="Dimeric alpha+beta barrel"/>
    <property type="match status" value="1"/>
</dbReference>
<evidence type="ECO:0000313" key="3">
    <source>
        <dbReference type="EMBL" id="EFH79597.1"/>
    </source>
</evidence>
<dbReference type="InterPro" id="IPR011008">
    <property type="entry name" value="Dimeric_a/b-barrel"/>
</dbReference>
<dbReference type="OrthoDB" id="531275at2"/>